<comment type="caution">
    <text evidence="1">The sequence shown here is derived from an EMBL/GenBank/DDBJ whole genome shotgun (WGS) entry which is preliminary data.</text>
</comment>
<name>X1HY01_9ZZZZ</name>
<proteinExistence type="predicted"/>
<dbReference type="EMBL" id="BARU01032791">
    <property type="protein sequence ID" value="GAH61945.1"/>
    <property type="molecule type" value="Genomic_DNA"/>
</dbReference>
<evidence type="ECO:0000313" key="1">
    <source>
        <dbReference type="EMBL" id="GAH61945.1"/>
    </source>
</evidence>
<protein>
    <submittedName>
        <fullName evidence="1">Uncharacterized protein</fullName>
    </submittedName>
</protein>
<organism evidence="1">
    <name type="scientific">marine sediment metagenome</name>
    <dbReference type="NCBI Taxonomy" id="412755"/>
    <lineage>
        <taxon>unclassified sequences</taxon>
        <taxon>metagenomes</taxon>
        <taxon>ecological metagenomes</taxon>
    </lineage>
</organism>
<reference evidence="1" key="1">
    <citation type="journal article" date="2014" name="Front. Microbiol.">
        <title>High frequency of phylogenetically diverse reductive dehalogenase-homologous genes in deep subseafloor sedimentary metagenomes.</title>
        <authorList>
            <person name="Kawai M."/>
            <person name="Futagami T."/>
            <person name="Toyoda A."/>
            <person name="Takaki Y."/>
            <person name="Nishi S."/>
            <person name="Hori S."/>
            <person name="Arai W."/>
            <person name="Tsubouchi T."/>
            <person name="Morono Y."/>
            <person name="Uchiyama I."/>
            <person name="Ito T."/>
            <person name="Fujiyama A."/>
            <person name="Inagaki F."/>
            <person name="Takami H."/>
        </authorList>
    </citation>
    <scope>NUCLEOTIDE SEQUENCE</scope>
    <source>
        <strain evidence="1">Expedition CK06-06</strain>
    </source>
</reference>
<feature type="non-terminal residue" evidence="1">
    <location>
        <position position="127"/>
    </location>
</feature>
<accession>X1HY01</accession>
<dbReference type="AlphaFoldDB" id="X1HY01"/>
<sequence length="127" mass="13591">MQAIERFDRWGIPVNEAALYRRAVLGQKAQPLNFKVHSETVGFSISPYGEPNGKTASIKVEDVARGLEFNWADGIWDSTPTVTVGSKTLIVGAVFTNMGNVSGTFNMTMIDDAGAVLGSRSATLNPG</sequence>
<gene>
    <name evidence="1" type="ORF">S03H2_51665</name>
</gene>